<dbReference type="Pfam" id="PF02588">
    <property type="entry name" value="YitT_membrane"/>
    <property type="match status" value="1"/>
</dbReference>
<evidence type="ECO:0000313" key="7">
    <source>
        <dbReference type="EMBL" id="MBC5767370.1"/>
    </source>
</evidence>
<dbReference type="GO" id="GO:0005886">
    <property type="term" value="C:plasma membrane"/>
    <property type="evidence" value="ECO:0007669"/>
    <property type="project" value="UniProtKB-SubCell"/>
</dbReference>
<feature type="transmembrane region" description="Helical" evidence="6">
    <location>
        <begin position="116"/>
        <end position="134"/>
    </location>
</feature>
<evidence type="ECO:0000256" key="3">
    <source>
        <dbReference type="ARBA" id="ARBA00022692"/>
    </source>
</evidence>
<name>A0A923MB37_9BURK</name>
<evidence type="ECO:0000256" key="1">
    <source>
        <dbReference type="ARBA" id="ARBA00004651"/>
    </source>
</evidence>
<dbReference type="PANTHER" id="PTHR33545:SF5">
    <property type="entry name" value="UPF0750 MEMBRANE PROTEIN YITT"/>
    <property type="match status" value="1"/>
</dbReference>
<organism evidence="7 8">
    <name type="scientific">Ramlibacter albus</name>
    <dbReference type="NCBI Taxonomy" id="2079448"/>
    <lineage>
        <taxon>Bacteria</taxon>
        <taxon>Pseudomonadati</taxon>
        <taxon>Pseudomonadota</taxon>
        <taxon>Betaproteobacteria</taxon>
        <taxon>Burkholderiales</taxon>
        <taxon>Comamonadaceae</taxon>
        <taxon>Ramlibacter</taxon>
    </lineage>
</organism>
<evidence type="ECO:0000256" key="6">
    <source>
        <dbReference type="SAM" id="Phobius"/>
    </source>
</evidence>
<evidence type="ECO:0000256" key="5">
    <source>
        <dbReference type="ARBA" id="ARBA00023136"/>
    </source>
</evidence>
<feature type="transmembrane region" description="Helical" evidence="6">
    <location>
        <begin position="181"/>
        <end position="199"/>
    </location>
</feature>
<accession>A0A923MB37</accession>
<dbReference type="EMBL" id="JACORU010000010">
    <property type="protein sequence ID" value="MBC5767370.1"/>
    <property type="molecule type" value="Genomic_DNA"/>
</dbReference>
<sequence>MRPASIPDTPIPVRHRAYEDLQALVTGSLVAALGVVLFKAAGLLPGGTMGLALLLHYTTGWELALALLVANAPFYLLACLRMGREFTVKTLLAVGMTSLFIWLLPQGLSLGTVNPLAGAVLGGLLVGMGILVLFRHHASLGGLNVLALYLQERFGWKPGLVQMGLDALIVVGGGLWATDATRMACSILAVVVLNLVLAINHRPDRYRAILGS</sequence>
<keyword evidence="8" id="KW-1185">Reference proteome</keyword>
<keyword evidence="2" id="KW-1003">Cell membrane</keyword>
<dbReference type="RefSeq" id="WP_187083856.1">
    <property type="nucleotide sequence ID" value="NZ_JACORU010000010.1"/>
</dbReference>
<evidence type="ECO:0000256" key="2">
    <source>
        <dbReference type="ARBA" id="ARBA00022475"/>
    </source>
</evidence>
<evidence type="ECO:0000256" key="4">
    <source>
        <dbReference type="ARBA" id="ARBA00022989"/>
    </source>
</evidence>
<keyword evidence="5 6" id="KW-0472">Membrane</keyword>
<feature type="transmembrane region" description="Helical" evidence="6">
    <location>
        <begin position="154"/>
        <end position="175"/>
    </location>
</feature>
<dbReference type="Proteomes" id="UP000596827">
    <property type="component" value="Unassembled WGS sequence"/>
</dbReference>
<dbReference type="InterPro" id="IPR051461">
    <property type="entry name" value="UPF0750_membrane"/>
</dbReference>
<dbReference type="PANTHER" id="PTHR33545">
    <property type="entry name" value="UPF0750 MEMBRANE PROTEIN YITT-RELATED"/>
    <property type="match status" value="1"/>
</dbReference>
<gene>
    <name evidence="7" type="ORF">H8R02_23090</name>
</gene>
<feature type="transmembrane region" description="Helical" evidence="6">
    <location>
        <begin position="86"/>
        <end position="104"/>
    </location>
</feature>
<protein>
    <submittedName>
        <fullName evidence="7">YitT family protein</fullName>
    </submittedName>
</protein>
<dbReference type="InterPro" id="IPR003740">
    <property type="entry name" value="YitT"/>
</dbReference>
<dbReference type="AlphaFoldDB" id="A0A923MB37"/>
<feature type="transmembrane region" description="Helical" evidence="6">
    <location>
        <begin position="21"/>
        <end position="41"/>
    </location>
</feature>
<comment type="subcellular location">
    <subcellularLocation>
        <location evidence="1">Cell membrane</location>
        <topology evidence="1">Multi-pass membrane protein</topology>
    </subcellularLocation>
</comment>
<proteinExistence type="predicted"/>
<comment type="caution">
    <text evidence="7">The sequence shown here is derived from an EMBL/GenBank/DDBJ whole genome shotgun (WGS) entry which is preliminary data.</text>
</comment>
<keyword evidence="4 6" id="KW-1133">Transmembrane helix</keyword>
<reference evidence="7" key="1">
    <citation type="submission" date="2020-08" db="EMBL/GenBank/DDBJ databases">
        <title>Ramlibacter sp. GTP1 16S ribosomal RNA gene genome sequencing and assembly.</title>
        <authorList>
            <person name="Kang M."/>
        </authorList>
    </citation>
    <scope>NUCLEOTIDE SEQUENCE</scope>
    <source>
        <strain evidence="7">GTP1</strain>
    </source>
</reference>
<feature type="transmembrane region" description="Helical" evidence="6">
    <location>
        <begin position="61"/>
        <end position="79"/>
    </location>
</feature>
<evidence type="ECO:0000313" key="8">
    <source>
        <dbReference type="Proteomes" id="UP000596827"/>
    </source>
</evidence>
<keyword evidence="3 6" id="KW-0812">Transmembrane</keyword>